<feature type="chain" id="PRO_5042889824" evidence="1">
    <location>
        <begin position="22"/>
        <end position="106"/>
    </location>
</feature>
<feature type="non-terminal residue" evidence="2">
    <location>
        <position position="106"/>
    </location>
</feature>
<reference evidence="3" key="1">
    <citation type="submission" date="2022-10" db="EMBL/GenBank/DDBJ databases">
        <title>Genome assembly of Pristionchus species.</title>
        <authorList>
            <person name="Yoshida K."/>
            <person name="Sommer R.J."/>
        </authorList>
    </citation>
    <scope>NUCLEOTIDE SEQUENCE [LARGE SCALE GENOMIC DNA]</scope>
    <source>
        <strain evidence="3">RS5460</strain>
    </source>
</reference>
<gene>
    <name evidence="2" type="ORF">PMAYCL1PPCAC_04535</name>
</gene>
<accession>A0AAN5C876</accession>
<dbReference type="EMBL" id="BTRK01000002">
    <property type="protein sequence ID" value="GMR34340.1"/>
    <property type="molecule type" value="Genomic_DNA"/>
</dbReference>
<evidence type="ECO:0000313" key="2">
    <source>
        <dbReference type="EMBL" id="GMR34340.1"/>
    </source>
</evidence>
<keyword evidence="3" id="KW-1185">Reference proteome</keyword>
<dbReference type="Proteomes" id="UP001328107">
    <property type="component" value="Unassembled WGS sequence"/>
</dbReference>
<proteinExistence type="predicted"/>
<keyword evidence="1" id="KW-0732">Signal</keyword>
<organism evidence="2 3">
    <name type="scientific">Pristionchus mayeri</name>
    <dbReference type="NCBI Taxonomy" id="1317129"/>
    <lineage>
        <taxon>Eukaryota</taxon>
        <taxon>Metazoa</taxon>
        <taxon>Ecdysozoa</taxon>
        <taxon>Nematoda</taxon>
        <taxon>Chromadorea</taxon>
        <taxon>Rhabditida</taxon>
        <taxon>Rhabditina</taxon>
        <taxon>Diplogasteromorpha</taxon>
        <taxon>Diplogasteroidea</taxon>
        <taxon>Neodiplogasteridae</taxon>
        <taxon>Pristionchus</taxon>
    </lineage>
</organism>
<feature type="non-terminal residue" evidence="2">
    <location>
        <position position="1"/>
    </location>
</feature>
<evidence type="ECO:0000313" key="3">
    <source>
        <dbReference type="Proteomes" id="UP001328107"/>
    </source>
</evidence>
<protein>
    <submittedName>
        <fullName evidence="2">Uncharacterized protein</fullName>
    </submittedName>
</protein>
<name>A0AAN5C876_9BILA</name>
<evidence type="ECO:0000256" key="1">
    <source>
        <dbReference type="SAM" id="SignalP"/>
    </source>
</evidence>
<comment type="caution">
    <text evidence="2">The sequence shown here is derived from an EMBL/GenBank/DDBJ whole genome shotgun (WGS) entry which is preliminary data.</text>
</comment>
<dbReference type="AlphaFoldDB" id="A0AAN5C876"/>
<feature type="signal peptide" evidence="1">
    <location>
        <begin position="1"/>
        <end position="21"/>
    </location>
</feature>
<sequence>IAMARIAAALILLSTVLSTFAGVSKKDLLDELAFKQISRSTFDSRIHQKVKPIGFVGDKPIWPRILDHVESSAELFFDDDNFAYRTNHVGPEHMIRYLDSKDKFDK</sequence>